<dbReference type="Gene3D" id="3.40.47.10">
    <property type="match status" value="2"/>
</dbReference>
<keyword evidence="2 5" id="KW-0808">Transferase</keyword>
<evidence type="ECO:0000256" key="5">
    <source>
        <dbReference type="RuleBase" id="RU003557"/>
    </source>
</evidence>
<dbReference type="Pfam" id="PF02803">
    <property type="entry name" value="Thiolase_C"/>
    <property type="match status" value="1"/>
</dbReference>
<dbReference type="InterPro" id="IPR016039">
    <property type="entry name" value="Thiolase-like"/>
</dbReference>
<dbReference type="NCBIfam" id="TIGR01930">
    <property type="entry name" value="AcCoA-C-Actrans"/>
    <property type="match status" value="1"/>
</dbReference>
<dbReference type="RefSeq" id="WP_134367137.1">
    <property type="nucleotide sequence ID" value="NZ_SOFY01000026.1"/>
</dbReference>
<comment type="caution">
    <text evidence="8">The sequence shown here is derived from an EMBL/GenBank/DDBJ whole genome shotgun (WGS) entry which is preliminary data.</text>
</comment>
<feature type="active site" description="Acyl-thioester intermediate" evidence="4">
    <location>
        <position position="92"/>
    </location>
</feature>
<evidence type="ECO:0000313" key="9">
    <source>
        <dbReference type="Proteomes" id="UP000297403"/>
    </source>
</evidence>
<keyword evidence="3 5" id="KW-0012">Acyltransferase</keyword>
<feature type="domain" description="Thiolase C-terminal" evidence="7">
    <location>
        <begin position="279"/>
        <end position="400"/>
    </location>
</feature>
<evidence type="ECO:0000259" key="7">
    <source>
        <dbReference type="Pfam" id="PF02803"/>
    </source>
</evidence>
<dbReference type="EMBL" id="SOFY01000026">
    <property type="protein sequence ID" value="TFC49691.1"/>
    <property type="molecule type" value="Genomic_DNA"/>
</dbReference>
<feature type="active site" description="Proton acceptor" evidence="4">
    <location>
        <position position="357"/>
    </location>
</feature>
<dbReference type="InterPro" id="IPR020617">
    <property type="entry name" value="Thiolase_C"/>
</dbReference>
<reference evidence="8 9" key="1">
    <citation type="submission" date="2019-03" db="EMBL/GenBank/DDBJ databases">
        <title>Genomics of glacier-inhabiting Cryobacterium strains.</title>
        <authorList>
            <person name="Liu Q."/>
            <person name="Xin Y.-H."/>
        </authorList>
    </citation>
    <scope>NUCLEOTIDE SEQUENCE [LARGE SCALE GENOMIC DNA]</scope>
    <source>
        <strain evidence="9">TMT1-22</strain>
    </source>
</reference>
<evidence type="ECO:0000256" key="3">
    <source>
        <dbReference type="ARBA" id="ARBA00023315"/>
    </source>
</evidence>
<accession>A0AAQ2C7A2</accession>
<evidence type="ECO:0000256" key="4">
    <source>
        <dbReference type="PIRSR" id="PIRSR000429-1"/>
    </source>
</evidence>
<dbReference type="GO" id="GO:0016747">
    <property type="term" value="F:acyltransferase activity, transferring groups other than amino-acyl groups"/>
    <property type="evidence" value="ECO:0007669"/>
    <property type="project" value="InterPro"/>
</dbReference>
<feature type="active site" description="Proton acceptor" evidence="4">
    <location>
        <position position="387"/>
    </location>
</feature>
<evidence type="ECO:0000256" key="2">
    <source>
        <dbReference type="ARBA" id="ARBA00022679"/>
    </source>
</evidence>
<dbReference type="PANTHER" id="PTHR43365:SF1">
    <property type="entry name" value="ACETYL-COA C-ACYLTRANSFERASE"/>
    <property type="match status" value="1"/>
</dbReference>
<sequence>MSNEAVIVDVVRTASGRGKPGGALSGVHPADLLAGVLSELVSRNGLDPALVDDVIGGCVSQVGEQGYNVTRTALLSAGFPDSVPGTTIDRQCGSSQQAVTFAAQGVMAGAYDVVIACGVESMSRVPLGSSLGRGSGGTPGQDPHGTLMHERYPQGLVNQGVSAELINQQWRLGRGELDAFAARSHRLAAAAAERGDFDGELRPVTLPGGRVVTDDETIRPGTTLASLATLPPAFRTDALAARFPKLDWHITAGNSSPLTDGASAALIMSAKRADELGLNPRARFHSFAVTGSDPLLMLTGVIPATRRILERSGLSIDDLDAYEVNEAFASVPLAWLREFDADPALLNPRGGAIALGHALGSSGTRLLGTLLNHLELTGGRWGLQTMCEGGGMANATIIERL</sequence>
<dbReference type="AlphaFoldDB" id="A0AAQ2C7A2"/>
<dbReference type="Pfam" id="PF00108">
    <property type="entry name" value="Thiolase_N"/>
    <property type="match status" value="1"/>
</dbReference>
<evidence type="ECO:0000256" key="1">
    <source>
        <dbReference type="ARBA" id="ARBA00010982"/>
    </source>
</evidence>
<keyword evidence="9" id="KW-1185">Reference proteome</keyword>
<dbReference type="SUPFAM" id="SSF53901">
    <property type="entry name" value="Thiolase-like"/>
    <property type="match status" value="2"/>
</dbReference>
<dbReference type="InterPro" id="IPR020616">
    <property type="entry name" value="Thiolase_N"/>
</dbReference>
<dbReference type="Proteomes" id="UP000297403">
    <property type="component" value="Unassembled WGS sequence"/>
</dbReference>
<evidence type="ECO:0000259" key="6">
    <source>
        <dbReference type="Pfam" id="PF00108"/>
    </source>
</evidence>
<dbReference type="PIRSF" id="PIRSF000429">
    <property type="entry name" value="Ac-CoA_Ac_transf"/>
    <property type="match status" value="1"/>
</dbReference>
<organism evidence="8 9">
    <name type="scientific">Cryobacterium shii</name>
    <dbReference type="NCBI Taxonomy" id="1259235"/>
    <lineage>
        <taxon>Bacteria</taxon>
        <taxon>Bacillati</taxon>
        <taxon>Actinomycetota</taxon>
        <taxon>Actinomycetes</taxon>
        <taxon>Micrococcales</taxon>
        <taxon>Microbacteriaceae</taxon>
        <taxon>Cryobacterium</taxon>
    </lineage>
</organism>
<feature type="domain" description="Thiolase N-terminal" evidence="6">
    <location>
        <begin position="6"/>
        <end position="270"/>
    </location>
</feature>
<dbReference type="CDD" id="cd00751">
    <property type="entry name" value="thiolase"/>
    <property type="match status" value="1"/>
</dbReference>
<name>A0AAQ2C7A2_9MICO</name>
<gene>
    <name evidence="8" type="ORF">E3O49_05940</name>
</gene>
<evidence type="ECO:0000313" key="8">
    <source>
        <dbReference type="EMBL" id="TFC49691.1"/>
    </source>
</evidence>
<dbReference type="InterPro" id="IPR002155">
    <property type="entry name" value="Thiolase"/>
</dbReference>
<proteinExistence type="inferred from homology"/>
<comment type="similarity">
    <text evidence="1 5">Belongs to the thiolase-like superfamily. Thiolase family.</text>
</comment>
<protein>
    <submittedName>
        <fullName evidence="8">Thiolase family protein</fullName>
    </submittedName>
</protein>
<dbReference type="PANTHER" id="PTHR43365">
    <property type="entry name" value="BLR7806 PROTEIN"/>
    <property type="match status" value="1"/>
</dbReference>